<name>A0AAV9X0Y0_9PEZI</name>
<feature type="chain" id="PRO_5043664910" evidence="2">
    <location>
        <begin position="21"/>
        <end position="528"/>
    </location>
</feature>
<organism evidence="3 4">
    <name type="scientific">Orbilia ellipsospora</name>
    <dbReference type="NCBI Taxonomy" id="2528407"/>
    <lineage>
        <taxon>Eukaryota</taxon>
        <taxon>Fungi</taxon>
        <taxon>Dikarya</taxon>
        <taxon>Ascomycota</taxon>
        <taxon>Pezizomycotina</taxon>
        <taxon>Orbiliomycetes</taxon>
        <taxon>Orbiliales</taxon>
        <taxon>Orbiliaceae</taxon>
        <taxon>Orbilia</taxon>
    </lineage>
</organism>
<keyword evidence="2" id="KW-0732">Signal</keyword>
<feature type="compositionally biased region" description="Polar residues" evidence="1">
    <location>
        <begin position="492"/>
        <end position="501"/>
    </location>
</feature>
<evidence type="ECO:0000313" key="3">
    <source>
        <dbReference type="EMBL" id="KAK6532072.1"/>
    </source>
</evidence>
<feature type="compositionally biased region" description="Polar residues" evidence="1">
    <location>
        <begin position="463"/>
        <end position="485"/>
    </location>
</feature>
<dbReference type="EMBL" id="JAVHJO010000012">
    <property type="protein sequence ID" value="KAK6532072.1"/>
    <property type="molecule type" value="Genomic_DNA"/>
</dbReference>
<feature type="compositionally biased region" description="Basic residues" evidence="1">
    <location>
        <begin position="506"/>
        <end position="517"/>
    </location>
</feature>
<evidence type="ECO:0000256" key="1">
    <source>
        <dbReference type="SAM" id="MobiDB-lite"/>
    </source>
</evidence>
<dbReference type="Proteomes" id="UP001365542">
    <property type="component" value="Unassembled WGS sequence"/>
</dbReference>
<evidence type="ECO:0000313" key="4">
    <source>
        <dbReference type="Proteomes" id="UP001365542"/>
    </source>
</evidence>
<reference evidence="3 4" key="1">
    <citation type="submission" date="2019-10" db="EMBL/GenBank/DDBJ databases">
        <authorList>
            <person name="Palmer J.M."/>
        </authorList>
    </citation>
    <scope>NUCLEOTIDE SEQUENCE [LARGE SCALE GENOMIC DNA]</scope>
    <source>
        <strain evidence="3 4">TWF694</strain>
    </source>
</reference>
<gene>
    <name evidence="3" type="ORF">TWF694_003234</name>
</gene>
<sequence>MMRFGIVSIYAIVLTDSALGIRFPTIEALYDAPSEISGDTSEYRIPIGGQEFVAWEREIDNTLLIEMFYELYWKTAGEWDNIYHGEYRGLEYGQRGLSLTDRIDQLTDALYETYSVANKGREPPLWFQNMVTLWMNALLEIVVSVRPRRIFDTEPVKLPEEIKYFVDMLDKDFLEDIRDTSKLGNKQKERLRTTADHLHLLFLPRFSGPSFPGHRDGTHIRSRYEQVARYLVNGLEVSAENGEEIIDQEFQFVVSNLDVSLEHKQVTVYVDPNKTTRMLNTILKIRDKLIRAKSESQRLGWEVRTAMGYLDSIVAGFEPTHPRILKRWQLIKELLTSLSLSFDVLIDGLDGMAEVVRVMEVLSLPETDESIEFEKVFDGISPRPLHYTADFEKPTRSDLHDGNDYTPISQIDGGQAETDTGPLSGLSKALPISINIIDPDEVSKQPMSIPISIDLREPMSTLQLPKSPQESPKQLFTDPSPSARTNLLLPGSSASESGRSPDSTRHGHVRNKSRFSKGSRFSDYIDEN</sequence>
<feature type="signal peptide" evidence="2">
    <location>
        <begin position="1"/>
        <end position="20"/>
    </location>
</feature>
<keyword evidence="4" id="KW-1185">Reference proteome</keyword>
<comment type="caution">
    <text evidence="3">The sequence shown here is derived from an EMBL/GenBank/DDBJ whole genome shotgun (WGS) entry which is preliminary data.</text>
</comment>
<feature type="region of interest" description="Disordered" evidence="1">
    <location>
        <begin position="463"/>
        <end position="528"/>
    </location>
</feature>
<accession>A0AAV9X0Y0</accession>
<feature type="compositionally biased region" description="Basic and acidic residues" evidence="1">
    <location>
        <begin position="391"/>
        <end position="403"/>
    </location>
</feature>
<dbReference type="AlphaFoldDB" id="A0AAV9X0Y0"/>
<evidence type="ECO:0000256" key="2">
    <source>
        <dbReference type="SAM" id="SignalP"/>
    </source>
</evidence>
<proteinExistence type="predicted"/>
<protein>
    <submittedName>
        <fullName evidence="3">Uncharacterized protein</fullName>
    </submittedName>
</protein>
<feature type="region of interest" description="Disordered" evidence="1">
    <location>
        <begin position="391"/>
        <end position="424"/>
    </location>
</feature>